<reference evidence="1" key="1">
    <citation type="submission" date="2020-11" db="EMBL/GenBank/DDBJ databases">
        <authorList>
            <person name="Tran Van P."/>
        </authorList>
    </citation>
    <scope>NUCLEOTIDE SEQUENCE</scope>
</reference>
<evidence type="ECO:0008006" key="3">
    <source>
        <dbReference type="Google" id="ProtNLM"/>
    </source>
</evidence>
<dbReference type="Proteomes" id="UP000677054">
    <property type="component" value="Unassembled WGS sequence"/>
</dbReference>
<sequence length="266" mass="30255">MALTRVRVPECPEDADESWFEGIFAKAGRRVRAVSPSHLPTTNFASIIRTYRVAFEDESEEDGASSIQCLVKFTPPDPDTRNLLCGIYRFFGRELEVYEKLLPDMESFLKGKGMTLDLFPRFYGGGERAEDAKGYVVLEDLGPLGYRALKNVKDLDEPHAFLALHALARLHAFSYAFLQSHPVHSEDYDRTVSLLCQFQKPQRRGDKWGKVSPKTLLLKRHDITEALATPGVSGLERTMEMDELFVLDPLSSMRECREEVLCYENI</sequence>
<name>A0A7R8X7C9_9CRUS</name>
<gene>
    <name evidence="1" type="ORF">DSTB1V02_LOCUS4137</name>
</gene>
<dbReference type="EMBL" id="LR900107">
    <property type="protein sequence ID" value="CAD7244237.1"/>
    <property type="molecule type" value="Genomic_DNA"/>
</dbReference>
<organism evidence="1">
    <name type="scientific">Darwinula stevensoni</name>
    <dbReference type="NCBI Taxonomy" id="69355"/>
    <lineage>
        <taxon>Eukaryota</taxon>
        <taxon>Metazoa</taxon>
        <taxon>Ecdysozoa</taxon>
        <taxon>Arthropoda</taxon>
        <taxon>Crustacea</taxon>
        <taxon>Oligostraca</taxon>
        <taxon>Ostracoda</taxon>
        <taxon>Podocopa</taxon>
        <taxon>Podocopida</taxon>
        <taxon>Darwinulocopina</taxon>
        <taxon>Darwinuloidea</taxon>
        <taxon>Darwinulidae</taxon>
        <taxon>Darwinula</taxon>
    </lineage>
</organism>
<dbReference type="EMBL" id="CAJPEV010000590">
    <property type="protein sequence ID" value="CAG0886742.1"/>
    <property type="molecule type" value="Genomic_DNA"/>
</dbReference>
<proteinExistence type="predicted"/>
<accession>A0A7R8X7C9</accession>
<dbReference type="PANTHER" id="PTHR11012:SF30">
    <property type="entry name" value="PROTEIN KINASE-LIKE DOMAIN-CONTAINING"/>
    <property type="match status" value="1"/>
</dbReference>
<dbReference type="InterPro" id="IPR011009">
    <property type="entry name" value="Kinase-like_dom_sf"/>
</dbReference>
<dbReference type="SUPFAM" id="SSF56112">
    <property type="entry name" value="Protein kinase-like (PK-like)"/>
    <property type="match status" value="1"/>
</dbReference>
<dbReference type="InterPro" id="IPR004119">
    <property type="entry name" value="EcKL"/>
</dbReference>
<keyword evidence="2" id="KW-1185">Reference proteome</keyword>
<evidence type="ECO:0000313" key="2">
    <source>
        <dbReference type="Proteomes" id="UP000677054"/>
    </source>
</evidence>
<protein>
    <recommendedName>
        <fullName evidence="3">CHK kinase-like domain-containing protein</fullName>
    </recommendedName>
</protein>
<dbReference type="PANTHER" id="PTHR11012">
    <property type="entry name" value="PROTEIN KINASE-LIKE DOMAIN-CONTAINING"/>
    <property type="match status" value="1"/>
</dbReference>
<evidence type="ECO:0000313" key="1">
    <source>
        <dbReference type="EMBL" id="CAD7244237.1"/>
    </source>
</evidence>
<dbReference type="AlphaFoldDB" id="A0A7R8X7C9"/>
<dbReference type="OrthoDB" id="191037at2759"/>
<dbReference type="Pfam" id="PF02958">
    <property type="entry name" value="EcKL"/>
    <property type="match status" value="1"/>
</dbReference>